<dbReference type="AlphaFoldDB" id="A0A7N0UZ53"/>
<keyword evidence="1" id="KW-0732">Signal</keyword>
<protein>
    <recommendedName>
        <fullName evidence="4">Secreted protein</fullName>
    </recommendedName>
</protein>
<evidence type="ECO:0000313" key="3">
    <source>
        <dbReference type="Proteomes" id="UP000594263"/>
    </source>
</evidence>
<dbReference type="EnsemblPlants" id="Kaladp0091s0064.2.v1.1">
    <property type="protein sequence ID" value="Kaladp0091s0064.2.v1.1"/>
    <property type="gene ID" value="Kaladp0091s0064.v1.1"/>
</dbReference>
<dbReference type="Proteomes" id="UP000594263">
    <property type="component" value="Unplaced"/>
</dbReference>
<keyword evidence="3" id="KW-1185">Reference proteome</keyword>
<evidence type="ECO:0000313" key="2">
    <source>
        <dbReference type="EnsemblPlants" id="Kaladp0091s0064.1.v1.1"/>
    </source>
</evidence>
<evidence type="ECO:0000256" key="1">
    <source>
        <dbReference type="SAM" id="SignalP"/>
    </source>
</evidence>
<feature type="signal peptide" evidence="1">
    <location>
        <begin position="1"/>
        <end position="20"/>
    </location>
</feature>
<dbReference type="Gramene" id="Kaladp0091s0064.2.v1.1">
    <property type="protein sequence ID" value="Kaladp0091s0064.2.v1.1"/>
    <property type="gene ID" value="Kaladp0091s0064.v1.1"/>
</dbReference>
<proteinExistence type="predicted"/>
<accession>A0A7N0UZ53</accession>
<dbReference type="Gramene" id="Kaladp0091s0064.1.v1.1">
    <property type="protein sequence ID" value="Kaladp0091s0064.1.v1.1"/>
    <property type="gene ID" value="Kaladp0091s0064.v1.1"/>
</dbReference>
<name>A0A7N0UZ53_KALFE</name>
<feature type="chain" id="PRO_5036207927" description="Secreted protein" evidence="1">
    <location>
        <begin position="21"/>
        <end position="138"/>
    </location>
</feature>
<reference evidence="2" key="1">
    <citation type="submission" date="2021-01" db="UniProtKB">
        <authorList>
            <consortium name="EnsemblPlants"/>
        </authorList>
    </citation>
    <scope>IDENTIFICATION</scope>
</reference>
<sequence length="138" mass="15230">MIRLMRILCWSACMGAMGKSNPNGTCYCSKRRFTLRITENQILAAPAALLTTLLHSPDFRKSNISDTTVTPLHALASLHADLPVLFSRSSLPLPNPSLLFQIHSSLSTNLSFSFSVEMYPPSKPISPVSLFFSQRSLC</sequence>
<dbReference type="EnsemblPlants" id="Kaladp0091s0064.1.v1.1">
    <property type="protein sequence ID" value="Kaladp0091s0064.1.v1.1"/>
    <property type="gene ID" value="Kaladp0091s0064.v1.1"/>
</dbReference>
<evidence type="ECO:0008006" key="4">
    <source>
        <dbReference type="Google" id="ProtNLM"/>
    </source>
</evidence>
<organism evidence="2 3">
    <name type="scientific">Kalanchoe fedtschenkoi</name>
    <name type="common">Lavender scallops</name>
    <name type="synonym">South American air plant</name>
    <dbReference type="NCBI Taxonomy" id="63787"/>
    <lineage>
        <taxon>Eukaryota</taxon>
        <taxon>Viridiplantae</taxon>
        <taxon>Streptophyta</taxon>
        <taxon>Embryophyta</taxon>
        <taxon>Tracheophyta</taxon>
        <taxon>Spermatophyta</taxon>
        <taxon>Magnoliopsida</taxon>
        <taxon>eudicotyledons</taxon>
        <taxon>Gunneridae</taxon>
        <taxon>Pentapetalae</taxon>
        <taxon>Saxifragales</taxon>
        <taxon>Crassulaceae</taxon>
        <taxon>Kalanchoe</taxon>
    </lineage>
</organism>